<accession>A0A0P1ALW7</accession>
<reference evidence="3" key="1">
    <citation type="submission" date="2014-09" db="EMBL/GenBank/DDBJ databases">
        <authorList>
            <person name="Sharma Rahul"/>
            <person name="Thines Marco"/>
        </authorList>
    </citation>
    <scope>NUCLEOTIDE SEQUENCE [LARGE SCALE GENOMIC DNA]</scope>
</reference>
<dbReference type="EMBL" id="CCYD01000610">
    <property type="protein sequence ID" value="CEG41984.1"/>
    <property type="molecule type" value="Genomic_DNA"/>
</dbReference>
<organism evidence="2 3">
    <name type="scientific">Plasmopara halstedii</name>
    <name type="common">Downy mildew of sunflower</name>
    <dbReference type="NCBI Taxonomy" id="4781"/>
    <lineage>
        <taxon>Eukaryota</taxon>
        <taxon>Sar</taxon>
        <taxon>Stramenopiles</taxon>
        <taxon>Oomycota</taxon>
        <taxon>Peronosporomycetes</taxon>
        <taxon>Peronosporales</taxon>
        <taxon>Peronosporaceae</taxon>
        <taxon>Plasmopara</taxon>
    </lineage>
</organism>
<protein>
    <submittedName>
        <fullName evidence="2">Uncharacterized protein</fullName>
    </submittedName>
</protein>
<evidence type="ECO:0000313" key="3">
    <source>
        <dbReference type="Proteomes" id="UP000054928"/>
    </source>
</evidence>
<dbReference type="RefSeq" id="XP_024578353.1">
    <property type="nucleotide sequence ID" value="XM_024727814.1"/>
</dbReference>
<feature type="region of interest" description="Disordered" evidence="1">
    <location>
        <begin position="1"/>
        <end position="32"/>
    </location>
</feature>
<evidence type="ECO:0000313" key="2">
    <source>
        <dbReference type="EMBL" id="CEG41984.1"/>
    </source>
</evidence>
<keyword evidence="3" id="KW-1185">Reference proteome</keyword>
<name>A0A0P1ALW7_PLAHL</name>
<dbReference type="Proteomes" id="UP000054928">
    <property type="component" value="Unassembled WGS sequence"/>
</dbReference>
<dbReference type="AlphaFoldDB" id="A0A0P1ALW7"/>
<dbReference type="GeneID" id="36407346"/>
<evidence type="ECO:0000256" key="1">
    <source>
        <dbReference type="SAM" id="MobiDB-lite"/>
    </source>
</evidence>
<proteinExistence type="predicted"/>
<sequence length="84" mass="8885">MARQLAPLNKKGGDYPALEAGTPSEVHGSGSRSGLELLQSRAIAACRYAGVGSVPRRVDEFMIYVCCDARASIAKFAALFAILL</sequence>